<feature type="transmembrane region" description="Helical" evidence="12">
    <location>
        <begin position="284"/>
        <end position="309"/>
    </location>
</feature>
<keyword evidence="14" id="KW-1185">Reference proteome</keyword>
<feature type="transmembrane region" description="Helical" evidence="12">
    <location>
        <begin position="488"/>
        <end position="507"/>
    </location>
</feature>
<dbReference type="NCBIfam" id="TIGR00813">
    <property type="entry name" value="sss"/>
    <property type="match status" value="1"/>
</dbReference>
<evidence type="ECO:0000256" key="11">
    <source>
        <dbReference type="RuleBase" id="RU362091"/>
    </source>
</evidence>
<gene>
    <name evidence="13" type="ORF">HCJ96_08940</name>
</gene>
<dbReference type="RefSeq" id="WP_169210693.1">
    <property type="nucleotide sequence ID" value="NZ_JAATNW010000004.1"/>
</dbReference>
<evidence type="ECO:0000256" key="8">
    <source>
        <dbReference type="ARBA" id="ARBA00023065"/>
    </source>
</evidence>
<dbReference type="PROSITE" id="PS50283">
    <property type="entry name" value="NA_SOLUT_SYMP_3"/>
    <property type="match status" value="1"/>
</dbReference>
<feature type="transmembrane region" description="Helical" evidence="12">
    <location>
        <begin position="124"/>
        <end position="150"/>
    </location>
</feature>
<feature type="transmembrane region" description="Helical" evidence="12">
    <location>
        <begin position="6"/>
        <end position="26"/>
    </location>
</feature>
<feature type="transmembrane region" description="Helical" evidence="12">
    <location>
        <begin position="156"/>
        <end position="176"/>
    </location>
</feature>
<dbReference type="InterPro" id="IPR038377">
    <property type="entry name" value="Na/Glc_symporter_sf"/>
</dbReference>
<dbReference type="Proteomes" id="UP000709336">
    <property type="component" value="Unassembled WGS sequence"/>
</dbReference>
<dbReference type="PANTHER" id="PTHR42985:SF47">
    <property type="entry name" value="INTEGRAL MEMBRANE TRANSPORT PROTEIN"/>
    <property type="match status" value="1"/>
</dbReference>
<keyword evidence="5 12" id="KW-0812">Transmembrane</keyword>
<evidence type="ECO:0000256" key="1">
    <source>
        <dbReference type="ARBA" id="ARBA00004651"/>
    </source>
</evidence>
<dbReference type="InterPro" id="IPR051163">
    <property type="entry name" value="Sodium:Solute_Symporter_SSF"/>
</dbReference>
<comment type="similarity">
    <text evidence="2 11">Belongs to the sodium:solute symporter (SSF) (TC 2.A.21) family.</text>
</comment>
<dbReference type="Gene3D" id="1.20.1730.10">
    <property type="entry name" value="Sodium/glucose cotransporter"/>
    <property type="match status" value="1"/>
</dbReference>
<dbReference type="InterPro" id="IPR001734">
    <property type="entry name" value="Na/solute_symporter"/>
</dbReference>
<evidence type="ECO:0000256" key="12">
    <source>
        <dbReference type="SAM" id="Phobius"/>
    </source>
</evidence>
<keyword evidence="9 12" id="KW-0472">Membrane</keyword>
<feature type="transmembrane region" description="Helical" evidence="12">
    <location>
        <begin position="423"/>
        <end position="445"/>
    </location>
</feature>
<feature type="transmembrane region" description="Helical" evidence="12">
    <location>
        <begin position="457"/>
        <end position="476"/>
    </location>
</feature>
<feature type="transmembrane region" description="Helical" evidence="12">
    <location>
        <begin position="38"/>
        <end position="55"/>
    </location>
</feature>
<evidence type="ECO:0000256" key="4">
    <source>
        <dbReference type="ARBA" id="ARBA00022475"/>
    </source>
</evidence>
<feature type="transmembrane region" description="Helical" evidence="12">
    <location>
        <begin position="75"/>
        <end position="96"/>
    </location>
</feature>
<dbReference type="Pfam" id="PF00474">
    <property type="entry name" value="SSF"/>
    <property type="match status" value="1"/>
</dbReference>
<feature type="transmembrane region" description="Helical" evidence="12">
    <location>
        <begin position="242"/>
        <end position="263"/>
    </location>
</feature>
<proteinExistence type="inferred from homology"/>
<sequence>MFDQFSALDGVVLLCYLLLLVASGWWVNRRQSSTQGYFLGNHAMPVMLVAISVLATSQSAATFLGGPDQGFRSDLSYLATTLSALIAALIVSRFLLPKFYQHNVYTVYELLEQRFGSSARKAAGLIYLLGRVFASGARLYIAALAVSMILFANIHASSIVISIGVIVLCGLMYTIIGGIRSVIFSDALQAAIYTLSALAVIIVLHEKISLPLNDIIHVLQHPFEGGSKLTLINTSFSLGPEAVFSLPNILLGMVLLNVAAFGLDQDMTQRLLTCRDNKSSQKALFISVLVTAFVMFLFICIGLLLYVYYRSALPTTAANTPLYLGQTVTIFLYFVLTDLPAGVKGLVTIGIIAAALSSLNSGLNSMASVIVQDFYAPLKRKTGVKLSPHQLVFAGRVAMTAVALALAGMAFLCFYWQQYSDTPLLQFALVVMIFSYSGLLGVYIVSLFTHRGNHRSVIWALVAGFVTPLLMQPYIVTFYPPAWQFDLAFTWQLIIGTVIASGVCWMGKPLTTYQKESALKL</sequence>
<evidence type="ECO:0000256" key="10">
    <source>
        <dbReference type="ARBA" id="ARBA00023201"/>
    </source>
</evidence>
<dbReference type="EMBL" id="JAATNW010000004">
    <property type="protein sequence ID" value="NMH60140.1"/>
    <property type="molecule type" value="Genomic_DNA"/>
</dbReference>
<protein>
    <submittedName>
        <fullName evidence="13">Sodium/solute symporter</fullName>
    </submittedName>
</protein>
<evidence type="ECO:0000256" key="6">
    <source>
        <dbReference type="ARBA" id="ARBA00022989"/>
    </source>
</evidence>
<organism evidence="13 14">
    <name type="scientific">Alteromonas ponticola</name>
    <dbReference type="NCBI Taxonomy" id="2720613"/>
    <lineage>
        <taxon>Bacteria</taxon>
        <taxon>Pseudomonadati</taxon>
        <taxon>Pseudomonadota</taxon>
        <taxon>Gammaproteobacteria</taxon>
        <taxon>Alteromonadales</taxon>
        <taxon>Alteromonadaceae</taxon>
        <taxon>Alteromonas/Salinimonas group</taxon>
        <taxon>Alteromonas</taxon>
    </lineage>
</organism>
<keyword evidence="10" id="KW-0739">Sodium transport</keyword>
<evidence type="ECO:0000256" key="9">
    <source>
        <dbReference type="ARBA" id="ARBA00023136"/>
    </source>
</evidence>
<keyword evidence="3" id="KW-0813">Transport</keyword>
<evidence type="ECO:0000256" key="3">
    <source>
        <dbReference type="ARBA" id="ARBA00022448"/>
    </source>
</evidence>
<name>A0ABX1R100_9ALTE</name>
<feature type="transmembrane region" description="Helical" evidence="12">
    <location>
        <begin position="391"/>
        <end position="417"/>
    </location>
</feature>
<evidence type="ECO:0000313" key="14">
    <source>
        <dbReference type="Proteomes" id="UP000709336"/>
    </source>
</evidence>
<evidence type="ECO:0000256" key="2">
    <source>
        <dbReference type="ARBA" id="ARBA00006434"/>
    </source>
</evidence>
<keyword evidence="8" id="KW-0406">Ion transport</keyword>
<comment type="subcellular location">
    <subcellularLocation>
        <location evidence="1">Cell membrane</location>
        <topology evidence="1">Multi-pass membrane protein</topology>
    </subcellularLocation>
</comment>
<accession>A0ABX1R100</accession>
<evidence type="ECO:0000313" key="13">
    <source>
        <dbReference type="EMBL" id="NMH60140.1"/>
    </source>
</evidence>
<keyword evidence="7" id="KW-0915">Sodium</keyword>
<keyword evidence="4" id="KW-1003">Cell membrane</keyword>
<comment type="caution">
    <text evidence="13">The sequence shown here is derived from an EMBL/GenBank/DDBJ whole genome shotgun (WGS) entry which is preliminary data.</text>
</comment>
<evidence type="ECO:0000256" key="5">
    <source>
        <dbReference type="ARBA" id="ARBA00022692"/>
    </source>
</evidence>
<evidence type="ECO:0000256" key="7">
    <source>
        <dbReference type="ARBA" id="ARBA00023053"/>
    </source>
</evidence>
<keyword evidence="6 12" id="KW-1133">Transmembrane helix</keyword>
<feature type="transmembrane region" description="Helical" evidence="12">
    <location>
        <begin position="183"/>
        <end position="204"/>
    </location>
</feature>
<reference evidence="13 14" key="1">
    <citation type="submission" date="2020-03" db="EMBL/GenBank/DDBJ databases">
        <title>Alteromonas ponticola sp. nov., isolated from seawater.</title>
        <authorList>
            <person name="Yoon J.-H."/>
            <person name="Kim Y.-O."/>
        </authorList>
    </citation>
    <scope>NUCLEOTIDE SEQUENCE [LARGE SCALE GENOMIC DNA]</scope>
    <source>
        <strain evidence="13 14">MYP5</strain>
    </source>
</reference>
<dbReference type="CDD" id="cd11493">
    <property type="entry name" value="SLC5sbd_NIS-like_u1"/>
    <property type="match status" value="1"/>
</dbReference>
<dbReference type="PANTHER" id="PTHR42985">
    <property type="entry name" value="SODIUM-COUPLED MONOCARBOXYLATE TRANSPORTER"/>
    <property type="match status" value="1"/>
</dbReference>